<accession>A0ABP9XXH4</accession>
<name>A0ABP9XXH4_9FUNG</name>
<keyword evidence="2" id="KW-1185">Reference proteome</keyword>
<protein>
    <submittedName>
        <fullName evidence="1">Uncharacterized protein</fullName>
    </submittedName>
</protein>
<sequence>MGFKAVLSVLKLKDNGLYVAEDTLKFQFPTTKKQFLAAKKQLRNGCIVGLVKGLFPDQGTFQEQLDNSAGEEVEE</sequence>
<organism evidence="1 2">
    <name type="scientific">Helicostylum pulchrum</name>
    <dbReference type="NCBI Taxonomy" id="562976"/>
    <lineage>
        <taxon>Eukaryota</taxon>
        <taxon>Fungi</taxon>
        <taxon>Fungi incertae sedis</taxon>
        <taxon>Mucoromycota</taxon>
        <taxon>Mucoromycotina</taxon>
        <taxon>Mucoromycetes</taxon>
        <taxon>Mucorales</taxon>
        <taxon>Mucorineae</taxon>
        <taxon>Mucoraceae</taxon>
        <taxon>Helicostylum</taxon>
    </lineage>
</organism>
<reference evidence="1 2" key="1">
    <citation type="submission" date="2024-04" db="EMBL/GenBank/DDBJ databases">
        <title>genome sequences of Mucor flavus KT1a and Helicostylum pulchrum KT1b strains isolation_sourced from the surface of a dry-aged beef.</title>
        <authorList>
            <person name="Toyotome T."/>
            <person name="Hosono M."/>
            <person name="Torimaru M."/>
            <person name="Fukuda K."/>
            <person name="Mikami N."/>
        </authorList>
    </citation>
    <scope>NUCLEOTIDE SEQUENCE [LARGE SCALE GENOMIC DNA]</scope>
    <source>
        <strain evidence="1 2">KT1b</strain>
    </source>
</reference>
<dbReference type="Proteomes" id="UP001476247">
    <property type="component" value="Unassembled WGS sequence"/>
</dbReference>
<evidence type="ECO:0000313" key="2">
    <source>
        <dbReference type="Proteomes" id="UP001476247"/>
    </source>
</evidence>
<evidence type="ECO:0000313" key="1">
    <source>
        <dbReference type="EMBL" id="GAA5799090.1"/>
    </source>
</evidence>
<proteinExistence type="predicted"/>
<dbReference type="EMBL" id="BAABUJ010000012">
    <property type="protein sequence ID" value="GAA5799090.1"/>
    <property type="molecule type" value="Genomic_DNA"/>
</dbReference>
<gene>
    <name evidence="1" type="ORF">HPULCUR_004499</name>
</gene>
<comment type="caution">
    <text evidence="1">The sequence shown here is derived from an EMBL/GenBank/DDBJ whole genome shotgun (WGS) entry which is preliminary data.</text>
</comment>